<evidence type="ECO:0000259" key="2">
    <source>
        <dbReference type="SMART" id="SM00382"/>
    </source>
</evidence>
<dbReference type="EMBL" id="JAGSOG010000163">
    <property type="protein sequence ID" value="MBR7836809.1"/>
    <property type="molecule type" value="Genomic_DNA"/>
</dbReference>
<dbReference type="Pfam" id="PF13191">
    <property type="entry name" value="AAA_16"/>
    <property type="match status" value="1"/>
</dbReference>
<dbReference type="Pfam" id="PF13424">
    <property type="entry name" value="TPR_12"/>
    <property type="match status" value="2"/>
</dbReference>
<name>A0A941EZ73_9ACTN</name>
<keyword evidence="4" id="KW-1185">Reference proteome</keyword>
<dbReference type="InterPro" id="IPR019734">
    <property type="entry name" value="TPR_rpt"/>
</dbReference>
<gene>
    <name evidence="3" type="ORF">KDL01_26245</name>
</gene>
<dbReference type="PANTHER" id="PTHR47691">
    <property type="entry name" value="REGULATOR-RELATED"/>
    <property type="match status" value="1"/>
</dbReference>
<dbReference type="PRINTS" id="PR00364">
    <property type="entry name" value="DISEASERSIST"/>
</dbReference>
<dbReference type="GO" id="GO:0005524">
    <property type="term" value="F:ATP binding"/>
    <property type="evidence" value="ECO:0007669"/>
    <property type="project" value="UniProtKB-KW"/>
</dbReference>
<accession>A0A941EZ73</accession>
<dbReference type="AlphaFoldDB" id="A0A941EZ73"/>
<feature type="repeat" description="TPR" evidence="1">
    <location>
        <begin position="532"/>
        <end position="565"/>
    </location>
</feature>
<evidence type="ECO:0000313" key="4">
    <source>
        <dbReference type="Proteomes" id="UP000675781"/>
    </source>
</evidence>
<keyword evidence="3" id="KW-0067">ATP-binding</keyword>
<comment type="caution">
    <text evidence="3">The sequence shown here is derived from an EMBL/GenBank/DDBJ whole genome shotgun (WGS) entry which is preliminary data.</text>
</comment>
<dbReference type="Proteomes" id="UP000675781">
    <property type="component" value="Unassembled WGS sequence"/>
</dbReference>
<feature type="domain" description="AAA+ ATPase" evidence="2">
    <location>
        <begin position="77"/>
        <end position="299"/>
    </location>
</feature>
<dbReference type="RefSeq" id="WP_212531282.1">
    <property type="nucleotide sequence ID" value="NZ_JAGSOG010000163.1"/>
</dbReference>
<dbReference type="Pfam" id="PF13374">
    <property type="entry name" value="TPR_10"/>
    <property type="match status" value="1"/>
</dbReference>
<dbReference type="Gene3D" id="1.25.40.10">
    <property type="entry name" value="Tetratricopeptide repeat domain"/>
    <property type="match status" value="2"/>
</dbReference>
<evidence type="ECO:0000313" key="3">
    <source>
        <dbReference type="EMBL" id="MBR7836809.1"/>
    </source>
</evidence>
<sequence length="826" mass="89110">MNVEPGPESSYTADAVITGGTFFGTVIQGRYITVNLQPQLQPARTGLPRRSPTFVGREAEATALLGLWAADEESEGPVPVAMITGMPGVGKTELAIQCARRALERGYFPGGVLYADLFGYDEASRLTADAVLYGFLRALQVPPEHIVGDRQFLSALYFSILDRYAAEGKRLLVILDNASSPDQVRPLLPPDERTGFLVTSRNTMAVLDAQLIELNTLKPSDAVELVDRSVRHSRPSDGRVQADADSASTIVRLAGYLPLALRIVAAVLIREPGLPLGDFEAEFAEEHRRLDELQVDDRDVRAAFHLSYRRLSAAQARLFRLLSLNPGNDLSSESAAQLDDAANDQTRRTLRDLLDAHLVMVTAGAAERWSMHDLLRLFAAEQPEEPGERDAARVRLLEHYLDRARDLDRTMRGAPTAESSFEDRTQALTWADAEHSNLVSAGAMSIASGERRYAVELALVLAVYLTTTHRLKDAIDVGAQAAAVADDALVKARIINNLGIAYFRHGDDAAAARAYRDAADVFQSLDAARLYGIALNGLGQALRNLRRFDEAIDAFRQAIGVFESLGIAQLVAAGLNGLGTVLRARGEIPKALEVHEREMRILVEIGDEAGQSLALNSLGQLMVRAGRFEQAAEYHRRDLELNERLGDDLGQARARSNLGIALRDLGDAAAAAACHRQAAEVLGSLGDRRSEAVALDDLGLDLMAAGQPAEAADMHRRAAEFHGSVGDKFKQAGALDNLGTALSAAGRYAEAADAHRQDWEVSRSLGEAEDAASAATAMAVALEAAGLPHDAMRAYQAAADLYRELGDAVKEEAMLAQVRRLGGDGS</sequence>
<dbReference type="PROSITE" id="PS50005">
    <property type="entry name" value="TPR"/>
    <property type="match status" value="2"/>
</dbReference>
<dbReference type="PANTHER" id="PTHR47691:SF3">
    <property type="entry name" value="HTH-TYPE TRANSCRIPTIONAL REGULATOR RV0890C-RELATED"/>
    <property type="match status" value="1"/>
</dbReference>
<proteinExistence type="predicted"/>
<organism evidence="3 4">
    <name type="scientific">Actinospica durhamensis</name>
    <dbReference type="NCBI Taxonomy" id="1508375"/>
    <lineage>
        <taxon>Bacteria</taxon>
        <taxon>Bacillati</taxon>
        <taxon>Actinomycetota</taxon>
        <taxon>Actinomycetes</taxon>
        <taxon>Catenulisporales</taxon>
        <taxon>Actinospicaceae</taxon>
        <taxon>Actinospica</taxon>
    </lineage>
</organism>
<dbReference type="Gene3D" id="3.40.50.300">
    <property type="entry name" value="P-loop containing nucleotide triphosphate hydrolases"/>
    <property type="match status" value="1"/>
</dbReference>
<keyword evidence="3" id="KW-0547">Nucleotide-binding</keyword>
<dbReference type="SUPFAM" id="SSF52540">
    <property type="entry name" value="P-loop containing nucleoside triphosphate hydrolases"/>
    <property type="match status" value="1"/>
</dbReference>
<feature type="repeat" description="TPR" evidence="1">
    <location>
        <begin position="612"/>
        <end position="645"/>
    </location>
</feature>
<dbReference type="InterPro" id="IPR027417">
    <property type="entry name" value="P-loop_NTPase"/>
</dbReference>
<protein>
    <submittedName>
        <fullName evidence="3">ATP-binding protein</fullName>
    </submittedName>
</protein>
<dbReference type="InterPro" id="IPR003593">
    <property type="entry name" value="AAA+_ATPase"/>
</dbReference>
<keyword evidence="1" id="KW-0802">TPR repeat</keyword>
<dbReference type="InterPro" id="IPR011990">
    <property type="entry name" value="TPR-like_helical_dom_sf"/>
</dbReference>
<dbReference type="InterPro" id="IPR041664">
    <property type="entry name" value="AAA_16"/>
</dbReference>
<dbReference type="SMART" id="SM00028">
    <property type="entry name" value="TPR"/>
    <property type="match status" value="8"/>
</dbReference>
<reference evidence="3" key="1">
    <citation type="submission" date="2021-04" db="EMBL/GenBank/DDBJ databases">
        <title>Genome based classification of Actinospica acidithermotolerans sp. nov., an actinobacterium isolated from an Indonesian hot spring.</title>
        <authorList>
            <person name="Kusuma A.B."/>
            <person name="Putra K.E."/>
            <person name="Nafisah S."/>
            <person name="Loh J."/>
            <person name="Nouioui I."/>
            <person name="Goodfellow M."/>
        </authorList>
    </citation>
    <scope>NUCLEOTIDE SEQUENCE</scope>
    <source>
        <strain evidence="3">CSCA 57</strain>
    </source>
</reference>
<evidence type="ECO:0000256" key="1">
    <source>
        <dbReference type="PROSITE-ProRule" id="PRU00339"/>
    </source>
</evidence>
<dbReference type="Pfam" id="PF13432">
    <property type="entry name" value="TPR_16"/>
    <property type="match status" value="1"/>
</dbReference>
<dbReference type="SUPFAM" id="SSF48452">
    <property type="entry name" value="TPR-like"/>
    <property type="match status" value="2"/>
</dbReference>
<dbReference type="SMART" id="SM00382">
    <property type="entry name" value="AAA"/>
    <property type="match status" value="1"/>
</dbReference>